<evidence type="ECO:0000313" key="3">
    <source>
        <dbReference type="EMBL" id="QDV75218.1"/>
    </source>
</evidence>
<organism evidence="3 4">
    <name type="scientific">Botrimarina mediterranea</name>
    <dbReference type="NCBI Taxonomy" id="2528022"/>
    <lineage>
        <taxon>Bacteria</taxon>
        <taxon>Pseudomonadati</taxon>
        <taxon>Planctomycetota</taxon>
        <taxon>Planctomycetia</taxon>
        <taxon>Pirellulales</taxon>
        <taxon>Lacipirellulaceae</taxon>
        <taxon>Botrimarina</taxon>
    </lineage>
</organism>
<protein>
    <recommendedName>
        <fullName evidence="5">Cobalt-zinc-cadmium resistance protein CzcI</fullName>
    </recommendedName>
</protein>
<keyword evidence="2" id="KW-0732">Signal</keyword>
<evidence type="ECO:0000313" key="4">
    <source>
        <dbReference type="Proteomes" id="UP000316426"/>
    </source>
</evidence>
<evidence type="ECO:0008006" key="5">
    <source>
        <dbReference type="Google" id="ProtNLM"/>
    </source>
</evidence>
<gene>
    <name evidence="3" type="ORF">Spa11_34320</name>
</gene>
<dbReference type="EMBL" id="CP036349">
    <property type="protein sequence ID" value="QDV75218.1"/>
    <property type="molecule type" value="Genomic_DNA"/>
</dbReference>
<feature type="signal peptide" evidence="2">
    <location>
        <begin position="1"/>
        <end position="19"/>
    </location>
</feature>
<dbReference type="Proteomes" id="UP000316426">
    <property type="component" value="Chromosome"/>
</dbReference>
<evidence type="ECO:0000256" key="1">
    <source>
        <dbReference type="SAM" id="MobiDB-lite"/>
    </source>
</evidence>
<keyword evidence="4" id="KW-1185">Reference proteome</keyword>
<dbReference type="AlphaFoldDB" id="A0A518KBR7"/>
<sequence length="128" mass="13486" precursor="true">MRFLVALLLVASVLHTQLAVGCHCHHEGHDEAAHGDCLHGGLSEVHEDHRDDSRPSKPCDGCAECEKGDPVAVRMAASPDGSPSVELTVWMAPPAKATSGVVQHERNNAAPPPAGVRSLFACGTLLRI</sequence>
<proteinExistence type="predicted"/>
<name>A0A518KBR7_9BACT</name>
<reference evidence="3 4" key="1">
    <citation type="submission" date="2019-02" db="EMBL/GenBank/DDBJ databases">
        <title>Deep-cultivation of Planctomycetes and their phenomic and genomic characterization uncovers novel biology.</title>
        <authorList>
            <person name="Wiegand S."/>
            <person name="Jogler M."/>
            <person name="Boedeker C."/>
            <person name="Pinto D."/>
            <person name="Vollmers J."/>
            <person name="Rivas-Marin E."/>
            <person name="Kohn T."/>
            <person name="Peeters S.H."/>
            <person name="Heuer A."/>
            <person name="Rast P."/>
            <person name="Oberbeckmann S."/>
            <person name="Bunk B."/>
            <person name="Jeske O."/>
            <person name="Meyerdierks A."/>
            <person name="Storesund J.E."/>
            <person name="Kallscheuer N."/>
            <person name="Luecker S."/>
            <person name="Lage O.M."/>
            <person name="Pohl T."/>
            <person name="Merkel B.J."/>
            <person name="Hornburger P."/>
            <person name="Mueller R.-W."/>
            <person name="Bruemmer F."/>
            <person name="Labrenz M."/>
            <person name="Spormann A.M."/>
            <person name="Op den Camp H."/>
            <person name="Overmann J."/>
            <person name="Amann R."/>
            <person name="Jetten M.S.M."/>
            <person name="Mascher T."/>
            <person name="Medema M.H."/>
            <person name="Devos D.P."/>
            <person name="Kaster A.-K."/>
            <person name="Ovreas L."/>
            <person name="Rohde M."/>
            <person name="Galperin M.Y."/>
            <person name="Jogler C."/>
        </authorList>
    </citation>
    <scope>NUCLEOTIDE SEQUENCE [LARGE SCALE GENOMIC DNA]</scope>
    <source>
        <strain evidence="3 4">Spa11</strain>
    </source>
</reference>
<feature type="region of interest" description="Disordered" evidence="1">
    <location>
        <begin position="40"/>
        <end position="59"/>
    </location>
</feature>
<evidence type="ECO:0000256" key="2">
    <source>
        <dbReference type="SAM" id="SignalP"/>
    </source>
</evidence>
<feature type="chain" id="PRO_5021867007" description="Cobalt-zinc-cadmium resistance protein CzcI" evidence="2">
    <location>
        <begin position="20"/>
        <end position="128"/>
    </location>
</feature>
<dbReference type="RefSeq" id="WP_145114315.1">
    <property type="nucleotide sequence ID" value="NZ_CP036349.1"/>
</dbReference>
<feature type="compositionally biased region" description="Basic and acidic residues" evidence="1">
    <location>
        <begin position="44"/>
        <end position="57"/>
    </location>
</feature>
<dbReference type="PROSITE" id="PS51257">
    <property type="entry name" value="PROKAR_LIPOPROTEIN"/>
    <property type="match status" value="1"/>
</dbReference>
<accession>A0A518KBR7</accession>
<dbReference type="KEGG" id="bmei:Spa11_34320"/>